<dbReference type="EMBL" id="AAGW02030425">
    <property type="status" value="NOT_ANNOTATED_CDS"/>
    <property type="molecule type" value="Genomic_DNA"/>
</dbReference>
<dbReference type="CTD" id="167127"/>
<evidence type="ECO:0000256" key="6">
    <source>
        <dbReference type="ARBA" id="ARBA00022729"/>
    </source>
</evidence>
<dbReference type="FunCoup" id="G1T193">
    <property type="interactions" value="48"/>
</dbReference>
<dbReference type="InterPro" id="IPR002213">
    <property type="entry name" value="UDP_glucos_trans"/>
</dbReference>
<dbReference type="GO" id="GO:0015020">
    <property type="term" value="F:glucuronosyltransferase activity"/>
    <property type="evidence" value="ECO:0007669"/>
    <property type="project" value="UniProtKB-EC"/>
</dbReference>
<evidence type="ECO:0000256" key="8">
    <source>
        <dbReference type="ARBA" id="ARBA00023136"/>
    </source>
</evidence>
<evidence type="ECO:0000313" key="15">
    <source>
        <dbReference type="Proteomes" id="UP000001811"/>
    </source>
</evidence>
<dbReference type="InterPro" id="IPR050271">
    <property type="entry name" value="UDP-glycosyltransferase"/>
</dbReference>
<reference evidence="14" key="3">
    <citation type="submission" date="2025-09" db="UniProtKB">
        <authorList>
            <consortium name="Ensembl"/>
        </authorList>
    </citation>
    <scope>IDENTIFICATION</scope>
    <source>
        <strain evidence="14">Thorbecke</strain>
    </source>
</reference>
<dbReference type="Ensembl" id="ENSOCUT00000011416.4">
    <property type="protein sequence ID" value="ENSOCUP00000009818.2"/>
    <property type="gene ID" value="ENSOCUG00000011414.4"/>
</dbReference>
<evidence type="ECO:0000313" key="14">
    <source>
        <dbReference type="Ensembl" id="ENSOCUP00000009818.2"/>
    </source>
</evidence>
<evidence type="ECO:0000256" key="4">
    <source>
        <dbReference type="ARBA" id="ARBA00022679"/>
    </source>
</evidence>
<keyword evidence="5 13" id="KW-0812">Transmembrane</keyword>
<feature type="signal peptide" evidence="13">
    <location>
        <begin position="1"/>
        <end position="22"/>
    </location>
</feature>
<evidence type="ECO:0000256" key="12">
    <source>
        <dbReference type="RuleBase" id="RU003718"/>
    </source>
</evidence>
<keyword evidence="4 12" id="KW-0808">Transferase</keyword>
<feature type="chain" id="PRO_5005131216" description="UDP-glucuronosyltransferase" evidence="13">
    <location>
        <begin position="23"/>
        <end position="523"/>
    </location>
</feature>
<organism evidence="14 15">
    <name type="scientific">Oryctolagus cuniculus</name>
    <name type="common">Rabbit</name>
    <dbReference type="NCBI Taxonomy" id="9986"/>
    <lineage>
        <taxon>Eukaryota</taxon>
        <taxon>Metazoa</taxon>
        <taxon>Chordata</taxon>
        <taxon>Craniata</taxon>
        <taxon>Vertebrata</taxon>
        <taxon>Euteleostomi</taxon>
        <taxon>Mammalia</taxon>
        <taxon>Eutheria</taxon>
        <taxon>Euarchontoglires</taxon>
        <taxon>Glires</taxon>
        <taxon>Lagomorpha</taxon>
        <taxon>Leporidae</taxon>
        <taxon>Oryctolagus</taxon>
    </lineage>
</organism>
<dbReference type="FunFam" id="3.40.50.2000:FF:000094">
    <property type="entry name" value="UDP-glucuronosyltransferase"/>
    <property type="match status" value="1"/>
</dbReference>
<keyword evidence="8 13" id="KW-0472">Membrane</keyword>
<dbReference type="FunFam" id="3.40.50.2000:FF:000155">
    <property type="entry name" value="UDP-glucuronosyltransferase"/>
    <property type="match status" value="1"/>
</dbReference>
<dbReference type="EC" id="2.4.1.17" evidence="13"/>
<comment type="catalytic activity">
    <reaction evidence="11 13">
        <text>glucuronate acceptor + UDP-alpha-D-glucuronate = acceptor beta-D-glucuronoside + UDP + H(+)</text>
        <dbReference type="Rhea" id="RHEA:21032"/>
        <dbReference type="ChEBI" id="CHEBI:15378"/>
        <dbReference type="ChEBI" id="CHEBI:58052"/>
        <dbReference type="ChEBI" id="CHEBI:58223"/>
        <dbReference type="ChEBI" id="CHEBI:132367"/>
        <dbReference type="ChEBI" id="CHEBI:132368"/>
        <dbReference type="EC" id="2.4.1.17"/>
    </reaction>
</comment>
<proteinExistence type="inferred from homology"/>
<dbReference type="RefSeq" id="XP_051709788.1">
    <property type="nucleotide sequence ID" value="XM_051853828.2"/>
</dbReference>
<dbReference type="GO" id="GO:0043541">
    <property type="term" value="C:UDP-N-acetylglucosamine transferase complex"/>
    <property type="evidence" value="ECO:0007669"/>
    <property type="project" value="TreeGrafter"/>
</dbReference>
<dbReference type="Pfam" id="PF00201">
    <property type="entry name" value="UDPGT"/>
    <property type="match status" value="1"/>
</dbReference>
<dbReference type="PROSITE" id="PS00375">
    <property type="entry name" value="UDPGT"/>
    <property type="match status" value="1"/>
</dbReference>
<dbReference type="InterPro" id="IPR035595">
    <property type="entry name" value="UDP_glycos_trans_CS"/>
</dbReference>
<evidence type="ECO:0000256" key="9">
    <source>
        <dbReference type="ARBA" id="ARBA00023180"/>
    </source>
</evidence>
<comment type="function">
    <text evidence="10">UDP-glucuronosyltransferases catalyze phase II biotransformation reactions in which lipophilic substrates are conjugated with glucuronic acid to increase water solubility and enhance excretion. They are of major importance in the conjugation and subsequent elimination of potentially toxic xenobiotics and endogenous compounds.</text>
</comment>
<name>G1T193_RABIT</name>
<dbReference type="GO" id="GO:0071412">
    <property type="term" value="P:cellular response to genistein"/>
    <property type="evidence" value="ECO:0007669"/>
    <property type="project" value="Ensembl"/>
</dbReference>
<evidence type="ECO:0000256" key="7">
    <source>
        <dbReference type="ARBA" id="ARBA00022989"/>
    </source>
</evidence>
<comment type="subcellular location">
    <subcellularLocation>
        <location evidence="13">Membrane</location>
        <topology evidence="13">Single-pass membrane protein</topology>
    </subcellularLocation>
    <subcellularLocation>
        <location evidence="1">Membrane</location>
        <topology evidence="1">Single-pass type I membrane protein</topology>
    </subcellularLocation>
</comment>
<dbReference type="OMA" id="YASFQRP"/>
<gene>
    <name evidence="14" type="primary">UGT3A2</name>
</gene>
<dbReference type="STRING" id="9986.ENSOCUP00000009818"/>
<dbReference type="HOGENOM" id="CLU_012949_3_2_1"/>
<dbReference type="OrthoDB" id="5835829at2759"/>
<dbReference type="SMR" id="G1T193"/>
<dbReference type="AlphaFoldDB" id="G1T193"/>
<evidence type="ECO:0000256" key="3">
    <source>
        <dbReference type="ARBA" id="ARBA00022676"/>
    </source>
</evidence>
<dbReference type="eggNOG" id="KOG1192">
    <property type="taxonomic scope" value="Eukaryota"/>
</dbReference>
<evidence type="ECO:0000256" key="11">
    <source>
        <dbReference type="ARBA" id="ARBA00047475"/>
    </source>
</evidence>
<dbReference type="SUPFAM" id="SSF53756">
    <property type="entry name" value="UDP-Glycosyltransferase/glycogen phosphorylase"/>
    <property type="match status" value="1"/>
</dbReference>
<evidence type="ECO:0000256" key="1">
    <source>
        <dbReference type="ARBA" id="ARBA00004479"/>
    </source>
</evidence>
<dbReference type="CDD" id="cd03784">
    <property type="entry name" value="GT1_Gtf-like"/>
    <property type="match status" value="1"/>
</dbReference>
<keyword evidence="9" id="KW-0325">Glycoprotein</keyword>
<dbReference type="Gene3D" id="3.40.50.2000">
    <property type="entry name" value="Glycogen Phosphorylase B"/>
    <property type="match status" value="2"/>
</dbReference>
<reference evidence="14" key="2">
    <citation type="submission" date="2025-08" db="UniProtKB">
        <authorList>
            <consortium name="Ensembl"/>
        </authorList>
    </citation>
    <scope>IDENTIFICATION</scope>
    <source>
        <strain evidence="14">Thorbecke</strain>
    </source>
</reference>
<protein>
    <recommendedName>
        <fullName evidence="13">UDP-glucuronosyltransferase</fullName>
        <ecNumber evidence="13">2.4.1.17</ecNumber>
    </recommendedName>
</protein>
<dbReference type="Bgee" id="ENSOCUG00000011414">
    <property type="expression patterns" value="Expressed in ovary and 8 other cell types or tissues"/>
</dbReference>
<dbReference type="PaxDb" id="9986-ENSOCUP00000009818"/>
<evidence type="ECO:0000256" key="5">
    <source>
        <dbReference type="ARBA" id="ARBA00022692"/>
    </source>
</evidence>
<dbReference type="GeneID" id="100353356"/>
<dbReference type="InParanoid" id="G1T193"/>
<keyword evidence="7 13" id="KW-1133">Transmembrane helix</keyword>
<keyword evidence="3 12" id="KW-0328">Glycosyltransferase</keyword>
<feature type="transmembrane region" description="Helical" evidence="13">
    <location>
        <begin position="484"/>
        <end position="502"/>
    </location>
</feature>
<dbReference type="PANTHER" id="PTHR48043">
    <property type="entry name" value="EG:EG0003.4 PROTEIN-RELATED"/>
    <property type="match status" value="1"/>
</dbReference>
<comment type="similarity">
    <text evidence="2 12">Belongs to the UDP-glycosyltransferase family.</text>
</comment>
<accession>G1T193</accession>
<sequence length="523" mass="59300">MDGQRALLLGGFLLSGTLLSEAAKILTVSTLGGSHYLLVDRVSQILQDHGHNVTMLHQRGNSLMSDFKEEPKSYQVITWLPPQDHRKEFKKCFDFFMEEALHGRGSFENFLKVMEQLGFQCSHLLRRRDIVESLKSENFDLVIIEIFDYCPLLIAEKLGKPFVSLLSSSFGTLDFGLPSPLSYVPVFSSLLTDHMSFWGRMKNFLMFFGFSMKQWQIQSKFDNSIKEHFQEGSRPVLSHLLQKAELWFVNSDFAFEFARPLNPNTVYIGGLMVKPIKPVSQDLENFIAKYGDSGFVLVALGSMVSTYQTWEVLQEMNSAFAQLSQGVIWKCKHSHWTKGVKLAENVKIMDWLPQNDLLAHPNIRLFVTHGGQNSIMEAIQYGVPMVGIPLFGDQPENIVRVEAKKLGVSIQLHNLKAETLALTMKQVIEDKRYKAAAVSASVVRCSHPLTPSQRLVGWVDHILQTRGAAHLKPYAFQQWWHEQYLLDVFLFLLGLILSSVWLGGKLLGTVARCLCGAKKLKEM</sequence>
<evidence type="ECO:0000256" key="10">
    <source>
        <dbReference type="ARBA" id="ARBA00037451"/>
    </source>
</evidence>
<dbReference type="GeneTree" id="ENSGT00940000161263"/>
<evidence type="ECO:0000256" key="13">
    <source>
        <dbReference type="RuleBase" id="RU362059"/>
    </source>
</evidence>
<keyword evidence="15" id="KW-1185">Reference proteome</keyword>
<evidence type="ECO:0000256" key="2">
    <source>
        <dbReference type="ARBA" id="ARBA00009995"/>
    </source>
</evidence>
<keyword evidence="6 13" id="KW-0732">Signal</keyword>
<reference evidence="14 15" key="1">
    <citation type="journal article" date="2011" name="Nature">
        <title>A high-resolution map of human evolutionary constraint using 29 mammals.</title>
        <authorList>
            <person name="Lindblad-Toh K."/>
            <person name="Garber M."/>
            <person name="Zuk O."/>
            <person name="Lin M.F."/>
            <person name="Parker B.J."/>
            <person name="Washietl S."/>
            <person name="Kheradpour P."/>
            <person name="Ernst J."/>
            <person name="Jordan G."/>
            <person name="Mauceli E."/>
            <person name="Ward L.D."/>
            <person name="Lowe C.B."/>
            <person name="Holloway A.K."/>
            <person name="Clamp M."/>
            <person name="Gnerre S."/>
            <person name="Alfoldi J."/>
            <person name="Beal K."/>
            <person name="Chang J."/>
            <person name="Clawson H."/>
            <person name="Cuff J."/>
            <person name="Di Palma F."/>
            <person name="Fitzgerald S."/>
            <person name="Flicek P."/>
            <person name="Guttman M."/>
            <person name="Hubisz M.J."/>
            <person name="Jaffe D.B."/>
            <person name="Jungreis I."/>
            <person name="Kent W.J."/>
            <person name="Kostka D."/>
            <person name="Lara M."/>
            <person name="Martins A.L."/>
            <person name="Massingham T."/>
            <person name="Moltke I."/>
            <person name="Raney B.J."/>
            <person name="Rasmussen M.D."/>
            <person name="Robinson J."/>
            <person name="Stark A."/>
            <person name="Vilella A.J."/>
            <person name="Wen J."/>
            <person name="Xie X."/>
            <person name="Zody M.C."/>
            <person name="Baldwin J."/>
            <person name="Bloom T."/>
            <person name="Chin C.W."/>
            <person name="Heiman D."/>
            <person name="Nicol R."/>
            <person name="Nusbaum C."/>
            <person name="Young S."/>
            <person name="Wilkinson J."/>
            <person name="Worley K.C."/>
            <person name="Kovar C.L."/>
            <person name="Muzny D.M."/>
            <person name="Gibbs R.A."/>
            <person name="Cree A."/>
            <person name="Dihn H.H."/>
            <person name="Fowler G."/>
            <person name="Jhangiani S."/>
            <person name="Joshi V."/>
            <person name="Lee S."/>
            <person name="Lewis L.R."/>
            <person name="Nazareth L.V."/>
            <person name="Okwuonu G."/>
            <person name="Santibanez J."/>
            <person name="Warren W.C."/>
            <person name="Mardis E.R."/>
            <person name="Weinstock G.M."/>
            <person name="Wilson R.K."/>
            <person name="Delehaunty K."/>
            <person name="Dooling D."/>
            <person name="Fronik C."/>
            <person name="Fulton L."/>
            <person name="Fulton B."/>
            <person name="Graves T."/>
            <person name="Minx P."/>
            <person name="Sodergren E."/>
            <person name="Birney E."/>
            <person name="Margulies E.H."/>
            <person name="Herrero J."/>
            <person name="Green E.D."/>
            <person name="Haussler D."/>
            <person name="Siepel A."/>
            <person name="Goldman N."/>
            <person name="Pollard K.S."/>
            <person name="Pedersen J.S."/>
            <person name="Lander E.S."/>
            <person name="Kellis M."/>
        </authorList>
    </citation>
    <scope>NUCLEOTIDE SEQUENCE [LARGE SCALE GENOMIC DNA]</scope>
    <source>
        <strain evidence="14 15">Thorbecke inbred</strain>
    </source>
</reference>
<dbReference type="PANTHER" id="PTHR48043:SF24">
    <property type="entry name" value="UDP-GLUCURONOSYLTRANSFERASE 3A2"/>
    <property type="match status" value="1"/>
</dbReference>
<dbReference type="Proteomes" id="UP000001811">
    <property type="component" value="Chromosome 11"/>
</dbReference>